<feature type="region of interest" description="Disordered" evidence="1">
    <location>
        <begin position="41"/>
        <end position="92"/>
    </location>
</feature>
<comment type="caution">
    <text evidence="3">The sequence shown here is derived from an EMBL/GenBank/DDBJ whole genome shotgun (WGS) entry which is preliminary data.</text>
</comment>
<dbReference type="Pfam" id="PF02469">
    <property type="entry name" value="Fasciclin"/>
    <property type="match status" value="2"/>
</dbReference>
<dbReference type="PROSITE" id="PS50213">
    <property type="entry name" value="FAS1"/>
    <property type="match status" value="2"/>
</dbReference>
<dbReference type="AlphaFoldDB" id="A0A6M0CDT6"/>
<dbReference type="PANTHER" id="PTHR10900">
    <property type="entry name" value="PERIOSTIN-RELATED"/>
    <property type="match status" value="1"/>
</dbReference>
<dbReference type="InterPro" id="IPR036378">
    <property type="entry name" value="FAS1_dom_sf"/>
</dbReference>
<sequence>MHKLIKSTAYLLAFSFLFFGCEVQTLDPELEQLLEDIQNNADDDTEGDQQSEGDNDDSNDGSGQGDGSDGNSDGSDGGNDGSGDGNNDGGNDNATQNIIQYIIADANYSTFKDALDRVGLTNALNNDTGSFTIFIPDNDAFDRYFATLGIDITLDNIQANLLTAIINYHLKSGATASGDFMNGYVSTLAKEPSNNQDIDLYIQTGSSITINGTVMIEQADIAATNGTIHKVTEVLKLPAVSDFINADPQMSSLKSIVTDDINAALSDLDTDFTIFAPTNQAINGTDLSGFTSEQVVSILNYHTIVATGGQKILISARLMDGMSITTQETGVLTVSKVGNDISITDEKMNTNTLSTLDIQAWNGVVHMVDGVLLPDSI</sequence>
<gene>
    <name evidence="3" type="ORF">GWK10_02140</name>
</gene>
<dbReference type="EMBL" id="JAABOQ010000001">
    <property type="protein sequence ID" value="NER15988.1"/>
    <property type="molecule type" value="Genomic_DNA"/>
</dbReference>
<evidence type="ECO:0000256" key="1">
    <source>
        <dbReference type="SAM" id="MobiDB-lite"/>
    </source>
</evidence>
<evidence type="ECO:0000259" key="2">
    <source>
        <dbReference type="PROSITE" id="PS50213"/>
    </source>
</evidence>
<keyword evidence="4" id="KW-1185">Reference proteome</keyword>
<reference evidence="3 4" key="1">
    <citation type="submission" date="2020-01" db="EMBL/GenBank/DDBJ databases">
        <title>Spongiivirga citrea KCTC 32990T.</title>
        <authorList>
            <person name="Wang G."/>
        </authorList>
    </citation>
    <scope>NUCLEOTIDE SEQUENCE [LARGE SCALE GENOMIC DNA]</scope>
    <source>
        <strain evidence="3 4">KCTC 32990</strain>
    </source>
</reference>
<protein>
    <recommendedName>
        <fullName evidence="2">FAS1 domain-containing protein</fullName>
    </recommendedName>
</protein>
<dbReference type="InterPro" id="IPR050904">
    <property type="entry name" value="Adhesion/Biosynth-related"/>
</dbReference>
<dbReference type="PANTHER" id="PTHR10900:SF77">
    <property type="entry name" value="FI19380P1"/>
    <property type="match status" value="1"/>
</dbReference>
<name>A0A6M0CDT6_9FLAO</name>
<dbReference type="Proteomes" id="UP000474296">
    <property type="component" value="Unassembled WGS sequence"/>
</dbReference>
<dbReference type="PROSITE" id="PS51257">
    <property type="entry name" value="PROKAR_LIPOPROTEIN"/>
    <property type="match status" value="1"/>
</dbReference>
<organism evidence="3 4">
    <name type="scientific">Spongiivirga citrea</name>
    <dbReference type="NCBI Taxonomy" id="1481457"/>
    <lineage>
        <taxon>Bacteria</taxon>
        <taxon>Pseudomonadati</taxon>
        <taxon>Bacteroidota</taxon>
        <taxon>Flavobacteriia</taxon>
        <taxon>Flavobacteriales</taxon>
        <taxon>Flavobacteriaceae</taxon>
        <taxon>Spongiivirga</taxon>
    </lineage>
</organism>
<dbReference type="InterPro" id="IPR000782">
    <property type="entry name" value="FAS1_domain"/>
</dbReference>
<evidence type="ECO:0000313" key="3">
    <source>
        <dbReference type="EMBL" id="NER15988.1"/>
    </source>
</evidence>
<dbReference type="RefSeq" id="WP_164029249.1">
    <property type="nucleotide sequence ID" value="NZ_JAABOQ010000001.1"/>
</dbReference>
<accession>A0A6M0CDT6</accession>
<feature type="compositionally biased region" description="Gly residues" evidence="1">
    <location>
        <begin position="75"/>
        <end position="88"/>
    </location>
</feature>
<feature type="compositionally biased region" description="Acidic residues" evidence="1">
    <location>
        <begin position="41"/>
        <end position="59"/>
    </location>
</feature>
<proteinExistence type="predicted"/>
<feature type="domain" description="FAS1" evidence="2">
    <location>
        <begin position="95"/>
        <end position="235"/>
    </location>
</feature>
<evidence type="ECO:0000313" key="4">
    <source>
        <dbReference type="Proteomes" id="UP000474296"/>
    </source>
</evidence>
<dbReference type="SMART" id="SM00554">
    <property type="entry name" value="FAS1"/>
    <property type="match status" value="2"/>
</dbReference>
<dbReference type="GO" id="GO:0005615">
    <property type="term" value="C:extracellular space"/>
    <property type="evidence" value="ECO:0007669"/>
    <property type="project" value="TreeGrafter"/>
</dbReference>
<dbReference type="Gene3D" id="2.30.180.10">
    <property type="entry name" value="FAS1 domain"/>
    <property type="match status" value="2"/>
</dbReference>
<dbReference type="SUPFAM" id="SSF82153">
    <property type="entry name" value="FAS1 domain"/>
    <property type="match status" value="2"/>
</dbReference>
<feature type="domain" description="FAS1" evidence="2">
    <location>
        <begin position="237"/>
        <end position="372"/>
    </location>
</feature>